<evidence type="ECO:0000313" key="3">
    <source>
        <dbReference type="Proteomes" id="UP000663851"/>
    </source>
</evidence>
<sequence length="46" mass="5318">MSGVRIVRLATHPDYQRMGYGTKALQLLEKYFQGNIVNIDEFNNSE</sequence>
<feature type="domain" description="N-acetyltransferase" evidence="1">
    <location>
        <begin position="1"/>
        <end position="44"/>
    </location>
</feature>
<dbReference type="InterPro" id="IPR016181">
    <property type="entry name" value="Acyl_CoA_acyltransferase"/>
</dbReference>
<dbReference type="GO" id="GO:0005730">
    <property type="term" value="C:nucleolus"/>
    <property type="evidence" value="ECO:0007669"/>
    <property type="project" value="TreeGrafter"/>
</dbReference>
<dbReference type="PANTHER" id="PTHR10925:SF5">
    <property type="entry name" value="RNA CYTIDINE ACETYLTRANSFERASE"/>
    <property type="match status" value="1"/>
</dbReference>
<dbReference type="GO" id="GO:0000049">
    <property type="term" value="F:tRNA binding"/>
    <property type="evidence" value="ECO:0007669"/>
    <property type="project" value="TreeGrafter"/>
</dbReference>
<dbReference type="EMBL" id="CAJOBO010016538">
    <property type="protein sequence ID" value="CAF4625166.1"/>
    <property type="molecule type" value="Genomic_DNA"/>
</dbReference>
<name>A0A821DT16_9BILA</name>
<gene>
    <name evidence="2" type="ORF">HFQ381_LOCUS34501</name>
</gene>
<dbReference type="AlphaFoldDB" id="A0A821DT16"/>
<protein>
    <recommendedName>
        <fullName evidence="1">N-acetyltransferase domain-containing protein</fullName>
    </recommendedName>
</protein>
<feature type="non-terminal residue" evidence="2">
    <location>
        <position position="46"/>
    </location>
</feature>
<evidence type="ECO:0000259" key="1">
    <source>
        <dbReference type="Pfam" id="PF13718"/>
    </source>
</evidence>
<dbReference type="InterPro" id="IPR000182">
    <property type="entry name" value="GNAT_dom"/>
</dbReference>
<dbReference type="Gene3D" id="3.40.630.30">
    <property type="match status" value="1"/>
</dbReference>
<dbReference type="GO" id="GO:0030686">
    <property type="term" value="C:90S preribosome"/>
    <property type="evidence" value="ECO:0007669"/>
    <property type="project" value="TreeGrafter"/>
</dbReference>
<proteinExistence type="predicted"/>
<reference evidence="2" key="1">
    <citation type="submission" date="2021-02" db="EMBL/GenBank/DDBJ databases">
        <authorList>
            <person name="Nowell W R."/>
        </authorList>
    </citation>
    <scope>NUCLEOTIDE SEQUENCE</scope>
</reference>
<dbReference type="Proteomes" id="UP000663851">
    <property type="component" value="Unassembled WGS sequence"/>
</dbReference>
<accession>A0A821DT16</accession>
<dbReference type="InterPro" id="IPR032672">
    <property type="entry name" value="TmcA/NAT10/Kre33"/>
</dbReference>
<dbReference type="PANTHER" id="PTHR10925">
    <property type="entry name" value="N-ACETYLTRANSFERASE 10"/>
    <property type="match status" value="1"/>
</dbReference>
<dbReference type="Pfam" id="PF13718">
    <property type="entry name" value="GNAT_acetyltr_2"/>
    <property type="match status" value="1"/>
</dbReference>
<dbReference type="GO" id="GO:1904812">
    <property type="term" value="P:rRNA acetylation involved in maturation of SSU-rRNA"/>
    <property type="evidence" value="ECO:0007669"/>
    <property type="project" value="TreeGrafter"/>
</dbReference>
<dbReference type="SUPFAM" id="SSF55729">
    <property type="entry name" value="Acyl-CoA N-acyltransferases (Nat)"/>
    <property type="match status" value="1"/>
</dbReference>
<dbReference type="GO" id="GO:1990883">
    <property type="term" value="F:18S rRNA cytidine N-acetyltransferase activity"/>
    <property type="evidence" value="ECO:0007669"/>
    <property type="project" value="TreeGrafter"/>
</dbReference>
<evidence type="ECO:0000313" key="2">
    <source>
        <dbReference type="EMBL" id="CAF4625166.1"/>
    </source>
</evidence>
<comment type="caution">
    <text evidence="2">The sequence shown here is derived from an EMBL/GenBank/DDBJ whole genome shotgun (WGS) entry which is preliminary data.</text>
</comment>
<organism evidence="2 3">
    <name type="scientific">Rotaria socialis</name>
    <dbReference type="NCBI Taxonomy" id="392032"/>
    <lineage>
        <taxon>Eukaryota</taxon>
        <taxon>Metazoa</taxon>
        <taxon>Spiralia</taxon>
        <taxon>Gnathifera</taxon>
        <taxon>Rotifera</taxon>
        <taxon>Eurotatoria</taxon>
        <taxon>Bdelloidea</taxon>
        <taxon>Philodinida</taxon>
        <taxon>Philodinidae</taxon>
        <taxon>Rotaria</taxon>
    </lineage>
</organism>
<dbReference type="CDD" id="cd04301">
    <property type="entry name" value="NAT_SF"/>
    <property type="match status" value="1"/>
</dbReference>